<name>A0A0K1EG33_CHOCO</name>
<evidence type="ECO:0000256" key="1">
    <source>
        <dbReference type="SAM" id="MobiDB-lite"/>
    </source>
</evidence>
<gene>
    <name evidence="4" type="ORF">CMC5_036900</name>
</gene>
<dbReference type="Proteomes" id="UP000067626">
    <property type="component" value="Chromosome"/>
</dbReference>
<dbReference type="KEGG" id="ccro:CMC5_036900"/>
<evidence type="ECO:0000313" key="4">
    <source>
        <dbReference type="EMBL" id="AKT39543.1"/>
    </source>
</evidence>
<feature type="signal peptide" evidence="2">
    <location>
        <begin position="1"/>
        <end position="24"/>
    </location>
</feature>
<dbReference type="InterPro" id="IPR001599">
    <property type="entry name" value="Macroglobln_a2"/>
</dbReference>
<dbReference type="RefSeq" id="WP_050431608.1">
    <property type="nucleotide sequence ID" value="NZ_CP012159.1"/>
</dbReference>
<sequence length="1620" mass="167398">MRRSRFLLSALALSAALGSAPSGAAPSGPEAVARGLDLFLHAPDRGAPGSRLPVQVVALGYPTALAQRPLEAVTVEAVWDPEHLGEVSAVPPPVQATTDAGGRAHLEVPIPEGVPQELKLLVGVRVGDRQRTQVLQVRRTATHDVALRVPDQRVVPGGALSAWVTVEGAATGLPVANAPVEVSLLEGGVARQSAVVKTDAAGVAMARVQIPWTEEPAWSWTLRARSLVAGESAGSASMSLTPREETPGEPRLTATWDTPEVGAGEQAAYVLRVRDGAELPVVGLPVRVWVGQKGTKPPTEEKAWEKASTLVHTDVAGEIKGTAMAPTTVVQGVGSELRVVARAVFEGRPLSREATVAVESRTSEVTLHPEGGVIVPGVTQRMLVRVLDGRYEPVSGAFHVEADGLRASVTTDAFGEAEVTWQAPVDLGGFRAVGPCAGGVAAAVTVRPAEAIAALRGRSAPFVLCASVNRGAGALMVPEKAVVRAGEAAAVQLRMPGPGAGLGGRGGAGGGRGKDEGAWWSTLLSSEDQSRAGGAWFEGRAGSLTVPQGAAGVWSLWALSPRSGAEALRAGGALLVTPRVLPRLEAKLVGGRAVPGGMVEVELALSGDPGGGLPGTIAAVVVDLYGGGSVHGIAGLDTRTRLCGKVSVERERCDAFLSGDTALDPLRRAALGAEVRSPREANHDPAGTATTTMREAFGQVLRSLEGAVYEASASPERMRDVARKGPGGFQFNPELMTLVTAAMDAPPNTPGGEPVGLADLVAVDGQVTFDNVARRVTRLKLFKVLSALRELRRDRQLDMDEPALKDPGALLRRAVRDEKISEDLLLDPWGGTIQFVKTGAASAPFLTVTRGFALQSPGPDGRIGTGDDVKDPFERVVRSGSPYAEALGEDEIVDARFDMEVGDATVASWERLLTAMTGMTLGMGTITTVGYGSGTGSGQGFGSGHGRLAGAHVRRSASLSTGVFYWSPPVRTGSDGKLRMKIPLGDVETTWRIAFVGAPDQGSTATTTLDVAASLPLSVRVNAGASWVTGDEVDVALSVRNRSAKALRASLAIAAEGVAGLVRESDKAQVVEVPAGGATPVRVRVRASKAGKAALSARVSAAGLEGDTARHSWEVRAPGEATDLTAAQWVEAGSGEAKAETMLQAPLDARVHVLAGAPRLVLERGIAGALSAALESVEPDRLGSPRAMADALEVAARIKRWATARGEAGAKLAGRAGEVERRAVGRLLAFKEGKREVLFWGPERRARAFAPEALVSMLPKDAGCPAEELGKRGLDEALEALEVEPMPEGGAALACWDAFVTETVAAAQEGGDAVALARAVLALAERPHRVALASGLADELRSKVALRVSGGVSLSSAQASDRGARAVVYAALLRSAGLGKSAAPAGALFGWVGVQGDVRGGYGSTLGTRSVVRALLAHEGSEKAAAGVSRVKVMPWERRAGSGGEGTGAVEGPVQEVEVGPAGQVVVPLGASTVDVVLSVVGPGVMARLERPALRRWSSPPDVRESPVQIEVDWPKQARAGGVGTLRVALQSRLGRAHEVDARIPLPPGVSLAAAVKGVRQVQGALLVRAAIAADGKAARLEIPLRFSLGGKMTVPEARAKVALEELPRAVAPARALRAE</sequence>
<protein>
    <recommendedName>
        <fullName evidence="3">Alpha-2-macroglobulin domain-containing protein</fullName>
    </recommendedName>
</protein>
<dbReference type="Pfam" id="PF00207">
    <property type="entry name" value="A2M"/>
    <property type="match status" value="1"/>
</dbReference>
<reference evidence="4 5" key="1">
    <citation type="submission" date="2015-07" db="EMBL/GenBank/DDBJ databases">
        <title>Genome analysis of myxobacterium Chondromyces crocatus Cm c5 reveals a high potential for natural compound synthesis and the genetic basis for the loss of fruiting body formation.</title>
        <authorList>
            <person name="Zaburannyi N."/>
            <person name="Bunk B."/>
            <person name="Maier J."/>
            <person name="Overmann J."/>
            <person name="Mueller R."/>
        </authorList>
    </citation>
    <scope>NUCLEOTIDE SEQUENCE [LARGE SCALE GENOMIC DNA]</scope>
    <source>
        <strain evidence="4 5">Cm c5</strain>
    </source>
</reference>
<feature type="region of interest" description="Disordered" evidence="1">
    <location>
        <begin position="233"/>
        <end position="256"/>
    </location>
</feature>
<keyword evidence="2" id="KW-0732">Signal</keyword>
<dbReference type="GO" id="GO:0004866">
    <property type="term" value="F:endopeptidase inhibitor activity"/>
    <property type="evidence" value="ECO:0007669"/>
    <property type="project" value="InterPro"/>
</dbReference>
<dbReference type="OrthoDB" id="5477052at2"/>
<dbReference type="SMART" id="SM01360">
    <property type="entry name" value="A2M"/>
    <property type="match status" value="1"/>
</dbReference>
<accession>A0A0K1EG33</accession>
<dbReference type="EMBL" id="CP012159">
    <property type="protein sequence ID" value="AKT39543.1"/>
    <property type="molecule type" value="Genomic_DNA"/>
</dbReference>
<evidence type="ECO:0000259" key="3">
    <source>
        <dbReference type="SMART" id="SM01360"/>
    </source>
</evidence>
<keyword evidence="5" id="KW-1185">Reference proteome</keyword>
<evidence type="ECO:0000256" key="2">
    <source>
        <dbReference type="SAM" id="SignalP"/>
    </source>
</evidence>
<dbReference type="STRING" id="52.CMC5_036900"/>
<proteinExistence type="predicted"/>
<feature type="domain" description="Alpha-2-macroglobulin" evidence="3">
    <location>
        <begin position="963"/>
        <end position="1053"/>
    </location>
</feature>
<organism evidence="4 5">
    <name type="scientific">Chondromyces crocatus</name>
    <dbReference type="NCBI Taxonomy" id="52"/>
    <lineage>
        <taxon>Bacteria</taxon>
        <taxon>Pseudomonadati</taxon>
        <taxon>Myxococcota</taxon>
        <taxon>Polyangia</taxon>
        <taxon>Polyangiales</taxon>
        <taxon>Polyangiaceae</taxon>
        <taxon>Chondromyces</taxon>
    </lineage>
</organism>
<feature type="chain" id="PRO_5005459418" description="Alpha-2-macroglobulin domain-containing protein" evidence="2">
    <location>
        <begin position="25"/>
        <end position="1620"/>
    </location>
</feature>
<evidence type="ECO:0000313" key="5">
    <source>
        <dbReference type="Proteomes" id="UP000067626"/>
    </source>
</evidence>